<organism evidence="2 3">
    <name type="scientific">Funneliformis mosseae</name>
    <name type="common">Endomycorrhizal fungus</name>
    <name type="synonym">Glomus mosseae</name>
    <dbReference type="NCBI Taxonomy" id="27381"/>
    <lineage>
        <taxon>Eukaryota</taxon>
        <taxon>Fungi</taxon>
        <taxon>Fungi incertae sedis</taxon>
        <taxon>Mucoromycota</taxon>
        <taxon>Glomeromycotina</taxon>
        <taxon>Glomeromycetes</taxon>
        <taxon>Glomerales</taxon>
        <taxon>Glomeraceae</taxon>
        <taxon>Funneliformis</taxon>
    </lineage>
</organism>
<sequence length="94" mass="10176">MPSSSPRVVTGGVTTPSEPSSSISEIQVETEKSPTCGYTSLTDLPPIKVNKSTSTHEDGIIFHPSSNNHYSRRTKDTKPTSATSHQRPMINTSF</sequence>
<protein>
    <submittedName>
        <fullName evidence="2">8935_t:CDS:1</fullName>
    </submittedName>
</protein>
<dbReference type="EMBL" id="CAJVPP010012610">
    <property type="protein sequence ID" value="CAG8718219.1"/>
    <property type="molecule type" value="Genomic_DNA"/>
</dbReference>
<feature type="compositionally biased region" description="Polar residues" evidence="1">
    <location>
        <begin position="79"/>
        <end position="94"/>
    </location>
</feature>
<evidence type="ECO:0000313" key="3">
    <source>
        <dbReference type="Proteomes" id="UP000789375"/>
    </source>
</evidence>
<dbReference type="Proteomes" id="UP000789375">
    <property type="component" value="Unassembled WGS sequence"/>
</dbReference>
<feature type="compositionally biased region" description="Low complexity" evidence="1">
    <location>
        <begin position="14"/>
        <end position="26"/>
    </location>
</feature>
<name>A0A9N9I2B3_FUNMO</name>
<accession>A0A9N9I2B3</accession>
<evidence type="ECO:0000313" key="2">
    <source>
        <dbReference type="EMBL" id="CAG8718219.1"/>
    </source>
</evidence>
<reference evidence="2" key="1">
    <citation type="submission" date="2021-06" db="EMBL/GenBank/DDBJ databases">
        <authorList>
            <person name="Kallberg Y."/>
            <person name="Tangrot J."/>
            <person name="Rosling A."/>
        </authorList>
    </citation>
    <scope>NUCLEOTIDE SEQUENCE</scope>
    <source>
        <strain evidence="2">87-6 pot B 2015</strain>
    </source>
</reference>
<proteinExistence type="predicted"/>
<evidence type="ECO:0000256" key="1">
    <source>
        <dbReference type="SAM" id="MobiDB-lite"/>
    </source>
</evidence>
<feature type="non-terminal residue" evidence="2">
    <location>
        <position position="94"/>
    </location>
</feature>
<feature type="region of interest" description="Disordered" evidence="1">
    <location>
        <begin position="1"/>
        <end position="94"/>
    </location>
</feature>
<dbReference type="AlphaFoldDB" id="A0A9N9I2B3"/>
<comment type="caution">
    <text evidence="2">The sequence shown here is derived from an EMBL/GenBank/DDBJ whole genome shotgun (WGS) entry which is preliminary data.</text>
</comment>
<gene>
    <name evidence="2" type="ORF">FMOSSE_LOCUS14798</name>
</gene>
<keyword evidence="3" id="KW-1185">Reference proteome</keyword>